<dbReference type="InParanoid" id="A0A1D3DAJ1"/>
<evidence type="ECO:0000313" key="3">
    <source>
        <dbReference type="EMBL" id="OEH80463.1"/>
    </source>
</evidence>
<dbReference type="VEuPathDB" id="ToxoDB:cyc_01046"/>
<feature type="compositionally biased region" description="Polar residues" evidence="1">
    <location>
        <begin position="430"/>
        <end position="446"/>
    </location>
</feature>
<dbReference type="EMBL" id="JROU02000074">
    <property type="protein sequence ID" value="OEH80463.1"/>
    <property type="molecule type" value="Genomic_DNA"/>
</dbReference>
<dbReference type="AlphaFoldDB" id="A0A1D3DAJ1"/>
<gene>
    <name evidence="3" type="ORF">cyc_01046</name>
</gene>
<proteinExistence type="predicted"/>
<evidence type="ECO:0000313" key="4">
    <source>
        <dbReference type="Proteomes" id="UP000095192"/>
    </source>
</evidence>
<reference evidence="3 4" key="1">
    <citation type="journal article" date="2016" name="BMC Genomics">
        <title>Comparative genomics reveals Cyclospora cayetanensis possesses coccidia-like metabolism and invasion components but unique surface antigens.</title>
        <authorList>
            <person name="Liu S."/>
            <person name="Wang L."/>
            <person name="Zheng H."/>
            <person name="Xu Z."/>
            <person name="Roellig D.M."/>
            <person name="Li N."/>
            <person name="Frace M.A."/>
            <person name="Tang K."/>
            <person name="Arrowood M.J."/>
            <person name="Moss D.M."/>
            <person name="Zhang L."/>
            <person name="Feng Y."/>
            <person name="Xiao L."/>
        </authorList>
    </citation>
    <scope>NUCLEOTIDE SEQUENCE [LARGE SCALE GENOMIC DNA]</scope>
    <source>
        <strain evidence="3 4">CHN_HEN01</strain>
    </source>
</reference>
<feature type="region of interest" description="Disordered" evidence="1">
    <location>
        <begin position="100"/>
        <end position="130"/>
    </location>
</feature>
<sequence>MHINPYRSFLVLLLLGWVTLLCDFIAAVSAQAGCTAEDMAIVRHSEHDEAAQKEDGMVKGTAGAFETIHHLAAEAAASAARAHEAVTAATAAAASIVYSESSDDSEDGEARSHSDVHHEKLRRSVASVQRPSSAGISASMCSVVSPGRHSKNAASLMHFVKAPIGEQAPHDCSCRQLVLKPRQLEFCAANPIGHPDRPFFVCAAAPETAVPAEAAASAEIFVGYEPFSLRGEAAAPMCCFDCSSIYRLESVVSRRKSPAHASVSRGKLQPEFSSSERVRAEDLAFVESLAVTEEDEALRDVRGSSTNSCNSAAEEELHVVVPDQPEPGASLPLPQSSSEEQVQKAGSRGGNRSNRSKKSMFRRCIDASRAAFASLQYQALCLFRSMSVLTESLTDNCCMDKRALGLREKENPPRSSRNLQMHRPEGASDCSGTAANDASTSVSASSVERAPSKAAAPHPLSPDSSASGKARGRQEADTAASASSSAFVAVGKTQETPVLSTRFIGADLYQPGPF</sequence>
<keyword evidence="4" id="KW-1185">Reference proteome</keyword>
<evidence type="ECO:0008006" key="5">
    <source>
        <dbReference type="Google" id="ProtNLM"/>
    </source>
</evidence>
<comment type="caution">
    <text evidence="3">The sequence shown here is derived from an EMBL/GenBank/DDBJ whole genome shotgun (WGS) entry which is preliminary data.</text>
</comment>
<feature type="compositionally biased region" description="Basic and acidic residues" evidence="1">
    <location>
        <begin position="108"/>
        <end position="118"/>
    </location>
</feature>
<feature type="region of interest" description="Disordered" evidence="1">
    <location>
        <begin position="408"/>
        <end position="492"/>
    </location>
</feature>
<keyword evidence="2" id="KW-0732">Signal</keyword>
<evidence type="ECO:0000256" key="2">
    <source>
        <dbReference type="SAM" id="SignalP"/>
    </source>
</evidence>
<dbReference type="VEuPathDB" id="ToxoDB:LOC34618125"/>
<dbReference type="Proteomes" id="UP000095192">
    <property type="component" value="Unassembled WGS sequence"/>
</dbReference>
<accession>A0A1D3DAJ1</accession>
<evidence type="ECO:0000256" key="1">
    <source>
        <dbReference type="SAM" id="MobiDB-lite"/>
    </source>
</evidence>
<organism evidence="3 4">
    <name type="scientific">Cyclospora cayetanensis</name>
    <dbReference type="NCBI Taxonomy" id="88456"/>
    <lineage>
        <taxon>Eukaryota</taxon>
        <taxon>Sar</taxon>
        <taxon>Alveolata</taxon>
        <taxon>Apicomplexa</taxon>
        <taxon>Conoidasida</taxon>
        <taxon>Coccidia</taxon>
        <taxon>Eucoccidiorida</taxon>
        <taxon>Eimeriorina</taxon>
        <taxon>Eimeriidae</taxon>
        <taxon>Cyclospora</taxon>
    </lineage>
</organism>
<feature type="chain" id="PRO_5008914293" description="Transmembrane protein" evidence="2">
    <location>
        <begin position="31"/>
        <end position="514"/>
    </location>
</feature>
<protein>
    <recommendedName>
        <fullName evidence="5">Transmembrane protein</fullName>
    </recommendedName>
</protein>
<name>A0A1D3DAJ1_9EIME</name>
<feature type="signal peptide" evidence="2">
    <location>
        <begin position="1"/>
        <end position="30"/>
    </location>
</feature>
<feature type="region of interest" description="Disordered" evidence="1">
    <location>
        <begin position="323"/>
        <end position="358"/>
    </location>
</feature>